<dbReference type="RefSeq" id="WP_229999580.1">
    <property type="nucleotide sequence ID" value="NZ_JAJJMN010000001.1"/>
</dbReference>
<dbReference type="Proteomes" id="UP001430700">
    <property type="component" value="Unassembled WGS sequence"/>
</dbReference>
<accession>A0ABS8M001</accession>
<gene>
    <name evidence="1" type="ORF">LNQ34_10310</name>
</gene>
<name>A0ABS8M001_9FLAO</name>
<evidence type="ECO:0000313" key="1">
    <source>
        <dbReference type="EMBL" id="MCC9018164.1"/>
    </source>
</evidence>
<evidence type="ECO:0008006" key="3">
    <source>
        <dbReference type="Google" id="ProtNLM"/>
    </source>
</evidence>
<organism evidence="1 2">
    <name type="scientific">Flavobacterium lipolyticum</name>
    <dbReference type="NCBI Taxonomy" id="2893754"/>
    <lineage>
        <taxon>Bacteria</taxon>
        <taxon>Pseudomonadati</taxon>
        <taxon>Bacteroidota</taxon>
        <taxon>Flavobacteriia</taxon>
        <taxon>Flavobacteriales</taxon>
        <taxon>Flavobacteriaceae</taxon>
        <taxon>Flavobacterium</taxon>
    </lineage>
</organism>
<evidence type="ECO:0000313" key="2">
    <source>
        <dbReference type="Proteomes" id="UP001430700"/>
    </source>
</evidence>
<dbReference type="EMBL" id="JAJJMN010000001">
    <property type="protein sequence ID" value="MCC9018164.1"/>
    <property type="molecule type" value="Genomic_DNA"/>
</dbReference>
<sequence length="194" mass="23209">MEQFKKILVTIYFFFFLYANAQYVKSSEPINAFLATQKIDKEKKYILQADKVSNKQALRIFNGGEGPDHVGEPNVPIDYKDGLFVEKHWKKMYEKYVSDTIKRYWRKEDFPEYDFVLESKDGLFGSAFHDKYMNSKIEDVVMVSEPMYYMDRKYVMFYYNVASFFGSNQPEVVIMKKEKEKWIVVKVIGDYVYY</sequence>
<protein>
    <recommendedName>
        <fullName evidence="3">DUF3828 domain-containing protein</fullName>
    </recommendedName>
</protein>
<reference evidence="1" key="1">
    <citation type="submission" date="2021-11" db="EMBL/GenBank/DDBJ databases">
        <title>Description of novel Flavobacterium species.</title>
        <authorList>
            <person name="Saticioglu I.B."/>
            <person name="Ay H."/>
            <person name="Altun S."/>
            <person name="Duman M."/>
        </authorList>
    </citation>
    <scope>NUCLEOTIDE SEQUENCE</scope>
    <source>
        <strain evidence="1">F-126</strain>
    </source>
</reference>
<keyword evidence="2" id="KW-1185">Reference proteome</keyword>
<proteinExistence type="predicted"/>
<comment type="caution">
    <text evidence="1">The sequence shown here is derived from an EMBL/GenBank/DDBJ whole genome shotgun (WGS) entry which is preliminary data.</text>
</comment>